<protein>
    <submittedName>
        <fullName evidence="2">Uncharacterized protein</fullName>
    </submittedName>
</protein>
<organism evidence="2 3">
    <name type="scientific">Setaria viridis</name>
    <name type="common">Green bristlegrass</name>
    <name type="synonym">Setaria italica subsp. viridis</name>
    <dbReference type="NCBI Taxonomy" id="4556"/>
    <lineage>
        <taxon>Eukaryota</taxon>
        <taxon>Viridiplantae</taxon>
        <taxon>Streptophyta</taxon>
        <taxon>Embryophyta</taxon>
        <taxon>Tracheophyta</taxon>
        <taxon>Spermatophyta</taxon>
        <taxon>Magnoliopsida</taxon>
        <taxon>Liliopsida</taxon>
        <taxon>Poales</taxon>
        <taxon>Poaceae</taxon>
        <taxon>PACMAD clade</taxon>
        <taxon>Panicoideae</taxon>
        <taxon>Panicodae</taxon>
        <taxon>Paniceae</taxon>
        <taxon>Cenchrinae</taxon>
        <taxon>Setaria</taxon>
    </lineage>
</organism>
<feature type="region of interest" description="Disordered" evidence="1">
    <location>
        <begin position="72"/>
        <end position="92"/>
    </location>
</feature>
<reference evidence="2" key="1">
    <citation type="submission" date="2019-03" db="EMBL/GenBank/DDBJ databases">
        <title>WGS assembly of Setaria viridis.</title>
        <authorList>
            <person name="Huang P."/>
            <person name="Jenkins J."/>
            <person name="Grimwood J."/>
            <person name="Barry K."/>
            <person name="Healey A."/>
            <person name="Mamidi S."/>
            <person name="Sreedasyam A."/>
            <person name="Shu S."/>
            <person name="Feldman M."/>
            <person name="Wu J."/>
            <person name="Yu Y."/>
            <person name="Chen C."/>
            <person name="Johnson J."/>
            <person name="Rokhsar D."/>
            <person name="Baxter I."/>
            <person name="Schmutz J."/>
            <person name="Brutnell T."/>
            <person name="Kellogg E."/>
        </authorList>
    </citation>
    <scope>NUCLEOTIDE SEQUENCE [LARGE SCALE GENOMIC DNA]</scope>
</reference>
<sequence>MPLPLRMPRRPFKCSFNHRAHLITVQVPTSHKARSCCGGGAGLGVEGAPDSVSSVEVASDSEMELVPESFTPDELAPKSQEPKEVITPDSEMVPDSLPPSAFICSRCGLVHVEYRLGAMIYTGLDEFDCNLFIPDLDNVVMDGDTIVLPAHELKMLDEKRECELAAGKDDARAPVR</sequence>
<keyword evidence="3" id="KW-1185">Reference proteome</keyword>
<evidence type="ECO:0000313" key="2">
    <source>
        <dbReference type="EMBL" id="TKW40735.1"/>
    </source>
</evidence>
<dbReference type="Gramene" id="TKW40735">
    <property type="protein sequence ID" value="TKW40735"/>
    <property type="gene ID" value="SEVIR_1G265300v2"/>
</dbReference>
<dbReference type="OMA" id="PAHELKM"/>
<dbReference type="Proteomes" id="UP000298652">
    <property type="component" value="Chromosome 1"/>
</dbReference>
<dbReference type="AlphaFoldDB" id="A0A4U6WEY3"/>
<evidence type="ECO:0000256" key="1">
    <source>
        <dbReference type="SAM" id="MobiDB-lite"/>
    </source>
</evidence>
<gene>
    <name evidence="2" type="ORF">SEVIR_1G265300v2</name>
</gene>
<accession>A0A4U6WEY3</accession>
<evidence type="ECO:0000313" key="3">
    <source>
        <dbReference type="Proteomes" id="UP000298652"/>
    </source>
</evidence>
<name>A0A4U6WEY3_SETVI</name>
<dbReference type="EMBL" id="CM016552">
    <property type="protein sequence ID" value="TKW40735.1"/>
    <property type="molecule type" value="Genomic_DNA"/>
</dbReference>
<proteinExistence type="predicted"/>